<proteinExistence type="predicted"/>
<dbReference type="SUPFAM" id="SSF160246">
    <property type="entry name" value="EspE N-terminal domain-like"/>
    <property type="match status" value="1"/>
</dbReference>
<dbReference type="InterPro" id="IPR037257">
    <property type="entry name" value="T2SS_E_N_sf"/>
</dbReference>
<comment type="caution">
    <text evidence="1">The sequence shown here is derived from an EMBL/GenBank/DDBJ whole genome shotgun (WGS) entry which is preliminary data.</text>
</comment>
<dbReference type="EMBL" id="BARU01017867">
    <property type="protein sequence ID" value="GAH49749.1"/>
    <property type="molecule type" value="Genomic_DNA"/>
</dbReference>
<gene>
    <name evidence="1" type="ORF">S03H2_29586</name>
</gene>
<name>X1H7B9_9ZZZZ</name>
<sequence length="80" mass="9399">SRDFGKAMIRKRLGHYLLDMGVTSEEKLKEAMQIQATDKRKIGKILINIGYVTKREVARAIEKQKEAERRLLELLMRDRL</sequence>
<dbReference type="AlphaFoldDB" id="X1H7B9"/>
<reference evidence="1" key="1">
    <citation type="journal article" date="2014" name="Front. Microbiol.">
        <title>High frequency of phylogenetically diverse reductive dehalogenase-homologous genes in deep subseafloor sedimentary metagenomes.</title>
        <authorList>
            <person name="Kawai M."/>
            <person name="Futagami T."/>
            <person name="Toyoda A."/>
            <person name="Takaki Y."/>
            <person name="Nishi S."/>
            <person name="Hori S."/>
            <person name="Arai W."/>
            <person name="Tsubouchi T."/>
            <person name="Morono Y."/>
            <person name="Uchiyama I."/>
            <person name="Ito T."/>
            <person name="Fujiyama A."/>
            <person name="Inagaki F."/>
            <person name="Takami H."/>
        </authorList>
    </citation>
    <scope>NUCLEOTIDE SEQUENCE</scope>
    <source>
        <strain evidence="1">Expedition CK06-06</strain>
    </source>
</reference>
<organism evidence="1">
    <name type="scientific">marine sediment metagenome</name>
    <dbReference type="NCBI Taxonomy" id="412755"/>
    <lineage>
        <taxon>unclassified sequences</taxon>
        <taxon>metagenomes</taxon>
        <taxon>ecological metagenomes</taxon>
    </lineage>
</organism>
<protein>
    <recommendedName>
        <fullName evidence="2">Type II secretion system protein GspE N-terminal domain-containing protein</fullName>
    </recommendedName>
</protein>
<evidence type="ECO:0000313" key="1">
    <source>
        <dbReference type="EMBL" id="GAH49749.1"/>
    </source>
</evidence>
<accession>X1H7B9</accession>
<feature type="non-terminal residue" evidence="1">
    <location>
        <position position="1"/>
    </location>
</feature>
<evidence type="ECO:0008006" key="2">
    <source>
        <dbReference type="Google" id="ProtNLM"/>
    </source>
</evidence>